<reference evidence="2" key="1">
    <citation type="submission" date="2024-07" db="EMBL/GenBank/DDBJ databases">
        <title>Two chromosome-level genome assemblies of Korean endemic species Abeliophyllum distichum and Forsythia ovata (Oleaceae).</title>
        <authorList>
            <person name="Jang H."/>
        </authorList>
    </citation>
    <scope>NUCLEOTIDE SEQUENCE [LARGE SCALE GENOMIC DNA]</scope>
</reference>
<proteinExistence type="predicted"/>
<keyword evidence="2" id="KW-1185">Reference proteome</keyword>
<evidence type="ECO:0000313" key="2">
    <source>
        <dbReference type="Proteomes" id="UP001604277"/>
    </source>
</evidence>
<comment type="caution">
    <text evidence="1">The sequence shown here is derived from an EMBL/GenBank/DDBJ whole genome shotgun (WGS) entry which is preliminary data.</text>
</comment>
<dbReference type="EMBL" id="JBFOLJ010000032">
    <property type="protein sequence ID" value="KAL2458072.1"/>
    <property type="molecule type" value="Genomic_DNA"/>
</dbReference>
<protein>
    <submittedName>
        <fullName evidence="1">Uncharacterized protein</fullName>
    </submittedName>
</protein>
<dbReference type="AlphaFoldDB" id="A0ABD1P2G7"/>
<evidence type="ECO:0000313" key="1">
    <source>
        <dbReference type="EMBL" id="KAL2458072.1"/>
    </source>
</evidence>
<accession>A0ABD1P2G7</accession>
<sequence length="135" mass="14740">MDDFDDSGGLATNGGGRGKYKIVKEGYFFVRVTRSKNNVEGGGYGGIDEYYSRSTCSSIVTVEDSERGLAMQRQKTKSIILLFRFLSSLSNHHCNSAPDFGVHYDSDDGREFFGGGVVEGGIVGEIVWCCQNLSN</sequence>
<organism evidence="1 2">
    <name type="scientific">Forsythia ovata</name>
    <dbReference type="NCBI Taxonomy" id="205694"/>
    <lineage>
        <taxon>Eukaryota</taxon>
        <taxon>Viridiplantae</taxon>
        <taxon>Streptophyta</taxon>
        <taxon>Embryophyta</taxon>
        <taxon>Tracheophyta</taxon>
        <taxon>Spermatophyta</taxon>
        <taxon>Magnoliopsida</taxon>
        <taxon>eudicotyledons</taxon>
        <taxon>Gunneridae</taxon>
        <taxon>Pentapetalae</taxon>
        <taxon>asterids</taxon>
        <taxon>lamiids</taxon>
        <taxon>Lamiales</taxon>
        <taxon>Oleaceae</taxon>
        <taxon>Forsythieae</taxon>
        <taxon>Forsythia</taxon>
    </lineage>
</organism>
<dbReference type="Proteomes" id="UP001604277">
    <property type="component" value="Unassembled WGS sequence"/>
</dbReference>
<name>A0ABD1P2G7_9LAMI</name>
<gene>
    <name evidence="1" type="ORF">Fot_55930</name>
</gene>